<reference evidence="9 10" key="1">
    <citation type="submission" date="2017-09" db="EMBL/GenBank/DDBJ databases">
        <title>Sphingomonas adhaesiva DSM 7418, whole genome shotgun sequence.</title>
        <authorList>
            <person name="Feng G."/>
            <person name="Zhu H."/>
        </authorList>
    </citation>
    <scope>NUCLEOTIDE SEQUENCE [LARGE SCALE GENOMIC DNA]</scope>
    <source>
        <strain evidence="9 10">DSM 7418</strain>
    </source>
</reference>
<dbReference type="GO" id="GO:0046872">
    <property type="term" value="F:metal ion binding"/>
    <property type="evidence" value="ECO:0007669"/>
    <property type="project" value="UniProtKB-KW"/>
</dbReference>
<keyword evidence="4" id="KW-0479">Metal-binding</keyword>
<dbReference type="GO" id="GO:0004000">
    <property type="term" value="F:adenosine deaminase activity"/>
    <property type="evidence" value="ECO:0007669"/>
    <property type="project" value="TreeGrafter"/>
</dbReference>
<dbReference type="GO" id="GO:0005829">
    <property type="term" value="C:cytosol"/>
    <property type="evidence" value="ECO:0007669"/>
    <property type="project" value="TreeGrafter"/>
</dbReference>
<feature type="domain" description="Adenosine deaminase" evidence="8">
    <location>
        <begin position="232"/>
        <end position="454"/>
    </location>
</feature>
<dbReference type="InterPro" id="IPR032466">
    <property type="entry name" value="Metal_Hydrolase"/>
</dbReference>
<dbReference type="GO" id="GO:0006154">
    <property type="term" value="P:adenosine catabolic process"/>
    <property type="evidence" value="ECO:0007669"/>
    <property type="project" value="TreeGrafter"/>
</dbReference>
<keyword evidence="7" id="KW-0732">Signal</keyword>
<feature type="signal peptide" evidence="7">
    <location>
        <begin position="1"/>
        <end position="21"/>
    </location>
</feature>
<dbReference type="PANTHER" id="PTHR11409:SF43">
    <property type="entry name" value="ADENOSINE DEAMINASE"/>
    <property type="match status" value="1"/>
</dbReference>
<dbReference type="Gene3D" id="3.20.20.140">
    <property type="entry name" value="Metal-dependent hydrolases"/>
    <property type="match status" value="1"/>
</dbReference>
<comment type="cofactor">
    <cofactor evidence="1">
        <name>Zn(2+)</name>
        <dbReference type="ChEBI" id="CHEBI:29105"/>
    </cofactor>
</comment>
<comment type="similarity">
    <text evidence="2">Belongs to the metallo-dependent hydrolases superfamily. Adenosine and AMP deaminases family.</text>
</comment>
<dbReference type="GO" id="GO:0046103">
    <property type="term" value="P:inosine biosynthetic process"/>
    <property type="evidence" value="ECO:0007669"/>
    <property type="project" value="TreeGrafter"/>
</dbReference>
<evidence type="ECO:0000256" key="3">
    <source>
        <dbReference type="ARBA" id="ARBA00012784"/>
    </source>
</evidence>
<dbReference type="EC" id="3.5.4.4" evidence="3"/>
<evidence type="ECO:0000256" key="6">
    <source>
        <dbReference type="ARBA" id="ARBA00022833"/>
    </source>
</evidence>
<comment type="caution">
    <text evidence="9">The sequence shown here is derived from an EMBL/GenBank/DDBJ whole genome shotgun (WGS) entry which is preliminary data.</text>
</comment>
<accession>A0A2A4I6T3</accession>
<evidence type="ECO:0000256" key="7">
    <source>
        <dbReference type="SAM" id="SignalP"/>
    </source>
</evidence>
<evidence type="ECO:0000256" key="4">
    <source>
        <dbReference type="ARBA" id="ARBA00022723"/>
    </source>
</evidence>
<evidence type="ECO:0000313" key="10">
    <source>
        <dbReference type="Proteomes" id="UP000218323"/>
    </source>
</evidence>
<dbReference type="GO" id="GO:0043103">
    <property type="term" value="P:hypoxanthine salvage"/>
    <property type="evidence" value="ECO:0007669"/>
    <property type="project" value="TreeGrafter"/>
</dbReference>
<keyword evidence="10" id="KW-1185">Reference proteome</keyword>
<dbReference type="Proteomes" id="UP000218323">
    <property type="component" value="Unassembled WGS sequence"/>
</dbReference>
<feature type="chain" id="PRO_5012856420" description="adenosine deaminase" evidence="7">
    <location>
        <begin position="22"/>
        <end position="505"/>
    </location>
</feature>
<dbReference type="PANTHER" id="PTHR11409">
    <property type="entry name" value="ADENOSINE DEAMINASE"/>
    <property type="match status" value="1"/>
</dbReference>
<dbReference type="AlphaFoldDB" id="A0A2A4I6T3"/>
<name>A0A2A4I6T3_9SPHN</name>
<dbReference type="InterPro" id="IPR001365">
    <property type="entry name" value="A_deaminase_dom"/>
</dbReference>
<evidence type="ECO:0000256" key="2">
    <source>
        <dbReference type="ARBA" id="ARBA00006676"/>
    </source>
</evidence>
<sequence>MIRYARLAVPLAIACAPAAPAAAQSPAATAEARTAARLDAIADSPPRLRIFLQRMPKGGDLHNHSGGAIYAEDILRWAAQDGRCVATDPYRIVPPPCDAPGRFPARGLEQNYPRYAAAIQAFSTRDQEAGVGDPAVPGYDRFFATFDAFWPAFAGNAGRELSLVRQQAAGDRVSYLELGSGSEAAGPLLAALKDTAGTDLDALYATVSPLLPAAVASARTEYDRAEADAARIDGCATPQRGPGCDVEVRYLYTAIRTRRPAEVFAELAFGFALAGADPRFVGVNIAAPEHDPIAIRDYALHMRMFAFLKARHPQVPLSLHAGELTLGLVPPRDLRFHIRDAVAVAGARRIGHGIDISYEDDATALLARMARERVAVEINLTSNAVILGVKGAQHPLSLYRAAGVPVVLSTDDEGVSRSDMTNEYQRAVTEQGLRYTDLKQIARDTLAYSFLPGKGLWRDRAGGARVAACADLTSATCDAYRAADAKAARQWQLERDFTAFEAETR</sequence>
<keyword evidence="5" id="KW-0378">Hydrolase</keyword>
<organism evidence="9 10">
    <name type="scientific">Sphingomonas adhaesiva</name>
    <dbReference type="NCBI Taxonomy" id="28212"/>
    <lineage>
        <taxon>Bacteria</taxon>
        <taxon>Pseudomonadati</taxon>
        <taxon>Pseudomonadota</taxon>
        <taxon>Alphaproteobacteria</taxon>
        <taxon>Sphingomonadales</taxon>
        <taxon>Sphingomonadaceae</taxon>
        <taxon>Sphingomonas</taxon>
    </lineage>
</organism>
<gene>
    <name evidence="9" type="ORF">COA07_15075</name>
</gene>
<dbReference type="InterPro" id="IPR006330">
    <property type="entry name" value="Ado/ade_deaminase"/>
</dbReference>
<dbReference type="SUPFAM" id="SSF51556">
    <property type="entry name" value="Metallo-dependent hydrolases"/>
    <property type="match status" value="1"/>
</dbReference>
<proteinExistence type="inferred from homology"/>
<evidence type="ECO:0000256" key="5">
    <source>
        <dbReference type="ARBA" id="ARBA00022801"/>
    </source>
</evidence>
<protein>
    <recommendedName>
        <fullName evidence="3">adenosine deaminase</fullName>
        <ecNumber evidence="3">3.5.4.4</ecNumber>
    </recommendedName>
</protein>
<evidence type="ECO:0000256" key="1">
    <source>
        <dbReference type="ARBA" id="ARBA00001947"/>
    </source>
</evidence>
<dbReference type="EMBL" id="NWVC01000008">
    <property type="protein sequence ID" value="PCG13503.1"/>
    <property type="molecule type" value="Genomic_DNA"/>
</dbReference>
<dbReference type="Pfam" id="PF00962">
    <property type="entry name" value="A_deaminase"/>
    <property type="match status" value="1"/>
</dbReference>
<keyword evidence="6" id="KW-0862">Zinc</keyword>
<evidence type="ECO:0000259" key="8">
    <source>
        <dbReference type="Pfam" id="PF00962"/>
    </source>
</evidence>
<evidence type="ECO:0000313" key="9">
    <source>
        <dbReference type="EMBL" id="PCG13503.1"/>
    </source>
</evidence>